<feature type="non-terminal residue" evidence="2">
    <location>
        <position position="169"/>
    </location>
</feature>
<dbReference type="SUPFAM" id="SSF56281">
    <property type="entry name" value="Metallo-hydrolase/oxidoreductase"/>
    <property type="match status" value="1"/>
</dbReference>
<dbReference type="Pfam" id="PF13483">
    <property type="entry name" value="Lactamase_B_3"/>
    <property type="match status" value="1"/>
</dbReference>
<proteinExistence type="predicted"/>
<dbReference type="Gene3D" id="3.60.15.10">
    <property type="entry name" value="Ribonuclease Z/Hydroxyacylglutathione hydrolase-like"/>
    <property type="match status" value="1"/>
</dbReference>
<dbReference type="InterPro" id="IPR036866">
    <property type="entry name" value="RibonucZ/Hydroxyglut_hydro"/>
</dbReference>
<name>A0A6L3XUU4_9ENTR</name>
<comment type="caution">
    <text evidence="2">The sequence shown here is derived from an EMBL/GenBank/DDBJ whole genome shotgun (WGS) entry which is preliminary data.</text>
</comment>
<dbReference type="EMBL" id="WBSZ01000574">
    <property type="protein sequence ID" value="KAB2516469.1"/>
    <property type="molecule type" value="Genomic_DNA"/>
</dbReference>
<keyword evidence="2" id="KW-0378">Hydrolase</keyword>
<reference evidence="2 3" key="1">
    <citation type="submission" date="2019-09" db="EMBL/GenBank/DDBJ databases">
        <title>Reversal of blaTEM antimicrobial resistance by CRISPR-Cas9 in clinical E. coli and other Enterobacteriaceae strains.</title>
        <authorList>
            <person name="Tagliaferri T."/>
            <person name="Guimaraes N."/>
            <person name="Pereira M."/>
            <person name="Felicori L."/>
            <person name="Horz H.-P."/>
            <person name="Santos S."/>
            <person name="Mendes T."/>
        </authorList>
    </citation>
    <scope>NUCLEOTIDE SEQUENCE [LARGE SCALE GENOMIC DNA]</scope>
    <source>
        <strain evidence="2 3">E2_blaTEM_MG</strain>
    </source>
</reference>
<dbReference type="Proteomes" id="UP000476281">
    <property type="component" value="Unassembled WGS sequence"/>
</dbReference>
<dbReference type="AlphaFoldDB" id="A0A6L3XUU4"/>
<accession>A0A6L3XUU4</accession>
<feature type="chain" id="PRO_5026728670" evidence="1">
    <location>
        <begin position="19"/>
        <end position="169"/>
    </location>
</feature>
<dbReference type="GO" id="GO:0005737">
    <property type="term" value="C:cytoplasm"/>
    <property type="evidence" value="ECO:0007669"/>
    <property type="project" value="TreeGrafter"/>
</dbReference>
<keyword evidence="1" id="KW-0732">Signal</keyword>
<dbReference type="PANTHER" id="PTHR15032:SF4">
    <property type="entry name" value="N-ACYL-PHOSPHATIDYLETHANOLAMINE-HYDROLYZING PHOSPHOLIPASE D"/>
    <property type="match status" value="1"/>
</dbReference>
<protein>
    <submittedName>
        <fullName evidence="2">RomA family MBL fold metallo-hydrolase</fullName>
    </submittedName>
</protein>
<organism evidence="2 3">
    <name type="scientific">Enterobacter hormaechei</name>
    <dbReference type="NCBI Taxonomy" id="158836"/>
    <lineage>
        <taxon>Bacteria</taxon>
        <taxon>Pseudomonadati</taxon>
        <taxon>Pseudomonadota</taxon>
        <taxon>Gammaproteobacteria</taxon>
        <taxon>Enterobacterales</taxon>
        <taxon>Enterobacteriaceae</taxon>
        <taxon>Enterobacter</taxon>
        <taxon>Enterobacter cloacae complex</taxon>
    </lineage>
</organism>
<dbReference type="PANTHER" id="PTHR15032">
    <property type="entry name" value="N-ACYL-PHOSPHATIDYLETHANOLAMINE-HYDROLYZING PHOSPHOLIPASE D"/>
    <property type="match status" value="1"/>
</dbReference>
<evidence type="ECO:0000256" key="1">
    <source>
        <dbReference type="SAM" id="SignalP"/>
    </source>
</evidence>
<dbReference type="GO" id="GO:0016787">
    <property type="term" value="F:hydrolase activity"/>
    <property type="evidence" value="ECO:0007669"/>
    <property type="project" value="UniProtKB-KW"/>
</dbReference>
<evidence type="ECO:0000313" key="3">
    <source>
        <dbReference type="Proteomes" id="UP000476281"/>
    </source>
</evidence>
<evidence type="ECO:0000313" key="2">
    <source>
        <dbReference type="EMBL" id="KAB2516469.1"/>
    </source>
</evidence>
<gene>
    <name evidence="2" type="ORF">F9C29_16350</name>
</gene>
<sequence>MKKPLFICVVLVMIIASAASLPFVLNAGFGQPPQGAQLSEVEASPHYRDGHFHNTLPTPGFTGQQNMLVAWWQFLTRKTENARPAQPLPLVKTDLASLSPEQDTLVWLGHSSWYMQLAGKRILIDPVLSSYAAPFSFLNKAFAGEYPWRAESMPEIDLLIISHDHYDHL</sequence>
<feature type="signal peptide" evidence="1">
    <location>
        <begin position="1"/>
        <end position="18"/>
    </location>
</feature>